<accession>A0A3G2E7V6</accession>
<dbReference type="GO" id="GO:0004803">
    <property type="term" value="F:transposase activity"/>
    <property type="evidence" value="ECO:0007669"/>
    <property type="project" value="InterPro"/>
</dbReference>
<organism evidence="3 4">
    <name type="scientific">Janthinobacterium agaricidamnosum</name>
    <dbReference type="NCBI Taxonomy" id="55508"/>
    <lineage>
        <taxon>Bacteria</taxon>
        <taxon>Pseudomonadati</taxon>
        <taxon>Pseudomonadota</taxon>
        <taxon>Betaproteobacteria</taxon>
        <taxon>Burkholderiales</taxon>
        <taxon>Oxalobacteraceae</taxon>
        <taxon>Janthinobacterium</taxon>
    </lineage>
</organism>
<dbReference type="NCBIfam" id="NF033580">
    <property type="entry name" value="transpos_IS5_3"/>
    <property type="match status" value="1"/>
</dbReference>
<feature type="domain" description="Transposase IS4-like" evidence="1">
    <location>
        <begin position="116"/>
        <end position="264"/>
    </location>
</feature>
<name>A0A3G2E7V6_9BURK</name>
<evidence type="ECO:0000259" key="1">
    <source>
        <dbReference type="Pfam" id="PF01609"/>
    </source>
</evidence>
<dbReference type="Pfam" id="PF01609">
    <property type="entry name" value="DDE_Tnp_1"/>
    <property type="match status" value="1"/>
</dbReference>
<dbReference type="PANTHER" id="PTHR30007">
    <property type="entry name" value="PHP DOMAIN PROTEIN"/>
    <property type="match status" value="1"/>
</dbReference>
<dbReference type="AlphaFoldDB" id="A0A3G2E7V6"/>
<dbReference type="Proteomes" id="UP000279594">
    <property type="component" value="Chromosome"/>
</dbReference>
<sequence>MWTQENRSRHQQVRTALKRGYPTDVKDEEWRLIAPLLPRQAKTGRPRKTDLRTVINALRYMVRSGCEWRMLPNDFPPYQTVYYWFRRLMRRMLFRTIHDLALMLDRMCNEREVLPSAGVVDSQSVKAPGARTRGYDAHKKLSGRKRHIAVDTDGRLLAMNLTPADIADSTGAQMVLDGLIKRWPWVKHLFGDAAYDRKQLMDKAAFLDFTVEVVRRLQGQQGFAVQPRRWVVERTFAWLMRYRRLVRDYEQRLDVSENMIYLAMGSLLLRRLNFR</sequence>
<evidence type="ECO:0000313" key="4">
    <source>
        <dbReference type="Proteomes" id="UP000279594"/>
    </source>
</evidence>
<proteinExistence type="predicted"/>
<evidence type="ECO:0000313" key="3">
    <source>
        <dbReference type="EMBL" id="AYM76321.1"/>
    </source>
</evidence>
<dbReference type="EMBL" id="CP033019">
    <property type="protein sequence ID" value="AYM76321.1"/>
    <property type="molecule type" value="Genomic_DNA"/>
</dbReference>
<dbReference type="RefSeq" id="WP_070308615.1">
    <property type="nucleotide sequence ID" value="NZ_CP033019.1"/>
</dbReference>
<dbReference type="GO" id="GO:0006313">
    <property type="term" value="P:DNA transposition"/>
    <property type="evidence" value="ECO:0007669"/>
    <property type="project" value="InterPro"/>
</dbReference>
<dbReference type="Pfam" id="PF13340">
    <property type="entry name" value="DUF4096"/>
    <property type="match status" value="1"/>
</dbReference>
<dbReference type="InterPro" id="IPR025161">
    <property type="entry name" value="IS402-like_dom"/>
</dbReference>
<dbReference type="GO" id="GO:0003677">
    <property type="term" value="F:DNA binding"/>
    <property type="evidence" value="ECO:0007669"/>
    <property type="project" value="InterPro"/>
</dbReference>
<feature type="domain" description="Insertion element IS402-like" evidence="2">
    <location>
        <begin position="26"/>
        <end position="98"/>
    </location>
</feature>
<dbReference type="PANTHER" id="PTHR30007:SF0">
    <property type="entry name" value="TRANSPOSASE"/>
    <property type="match status" value="1"/>
</dbReference>
<gene>
    <name evidence="3" type="ORF">D9M09_11350</name>
</gene>
<keyword evidence="4" id="KW-1185">Reference proteome</keyword>
<protein>
    <submittedName>
        <fullName evidence="3">IS5 family transposase</fullName>
    </submittedName>
</protein>
<reference evidence="3 4" key="1">
    <citation type="submission" date="2018-10" db="EMBL/GenBank/DDBJ databases">
        <title>Effects of UV and annual dynamics of microbial communities in freshwater RAS systems.</title>
        <authorList>
            <person name="Bekkelund A.K."/>
            <person name="Hansen B.R."/>
            <person name="Stokken H."/>
            <person name="Eriksen B.F."/>
            <person name="Kashulin N.A."/>
        </authorList>
    </citation>
    <scope>NUCLEOTIDE SEQUENCE [LARGE SCALE GENOMIC DNA]</scope>
    <source>
        <strain evidence="3 4">BHSEK</strain>
    </source>
</reference>
<evidence type="ECO:0000259" key="2">
    <source>
        <dbReference type="Pfam" id="PF13340"/>
    </source>
</evidence>
<dbReference type="InterPro" id="IPR002559">
    <property type="entry name" value="Transposase_11"/>
</dbReference>